<reference evidence="2 4" key="2">
    <citation type="submission" date="2018-06" db="EMBL/GenBank/DDBJ databases">
        <authorList>
            <consortium name="Pathogen Informatics"/>
            <person name="Doyle S."/>
        </authorList>
    </citation>
    <scope>NUCLEOTIDE SEQUENCE [LARGE SCALE GENOMIC DNA]</scope>
    <source>
        <strain evidence="2 4">NCTC12376</strain>
    </source>
</reference>
<dbReference type="EMBL" id="LNYR01000034">
    <property type="protein sequence ID" value="KTD46273.1"/>
    <property type="molecule type" value="Genomic_DNA"/>
</dbReference>
<dbReference type="AlphaFoldDB" id="A0A378KZZ5"/>
<evidence type="ECO:0000313" key="2">
    <source>
        <dbReference type="EMBL" id="STY18958.1"/>
    </source>
</evidence>
<dbReference type="RefSeq" id="WP_058474526.1">
    <property type="nucleotide sequence ID" value="NZ_CAAAIL010000001.1"/>
</dbReference>
<reference evidence="1 3" key="1">
    <citation type="submission" date="2015-11" db="EMBL/GenBank/DDBJ databases">
        <title>Genomic analysis of 38 Legionella species identifies large and diverse effector repertoires.</title>
        <authorList>
            <person name="Burstein D."/>
            <person name="Amaro F."/>
            <person name="Zusman T."/>
            <person name="Lifshitz Z."/>
            <person name="Cohen O."/>
            <person name="Gilbert J.A."/>
            <person name="Pupko T."/>
            <person name="Shuman H.A."/>
            <person name="Segal G."/>
        </authorList>
    </citation>
    <scope>NUCLEOTIDE SEQUENCE [LARGE SCALE GENOMIC DNA]</scope>
    <source>
        <strain evidence="1 3">ATCC 49507</strain>
    </source>
</reference>
<dbReference type="InterPro" id="IPR036860">
    <property type="entry name" value="SH2_dom_sf"/>
</dbReference>
<name>A0A378KZZ5_9GAMM</name>
<protein>
    <recommendedName>
        <fullName evidence="5">SH2 domain-containing protein</fullName>
    </recommendedName>
</protein>
<evidence type="ECO:0000313" key="4">
    <source>
        <dbReference type="Proteomes" id="UP000254230"/>
    </source>
</evidence>
<dbReference type="Gene3D" id="3.30.505.10">
    <property type="entry name" value="SH2 domain"/>
    <property type="match status" value="1"/>
</dbReference>
<evidence type="ECO:0000313" key="3">
    <source>
        <dbReference type="Proteomes" id="UP000054639"/>
    </source>
</evidence>
<dbReference type="SUPFAM" id="SSF55550">
    <property type="entry name" value="SH2 domain"/>
    <property type="match status" value="1"/>
</dbReference>
<gene>
    <name evidence="1" type="ORF">Lqua_2376</name>
    <name evidence="2" type="ORF">NCTC12376_02784</name>
</gene>
<dbReference type="CDD" id="cd00173">
    <property type="entry name" value="SH2"/>
    <property type="match status" value="1"/>
</dbReference>
<organism evidence="2 4">
    <name type="scientific">Legionella quateirensis</name>
    <dbReference type="NCBI Taxonomy" id="45072"/>
    <lineage>
        <taxon>Bacteria</taxon>
        <taxon>Pseudomonadati</taxon>
        <taxon>Pseudomonadota</taxon>
        <taxon>Gammaproteobacteria</taxon>
        <taxon>Legionellales</taxon>
        <taxon>Legionellaceae</taxon>
        <taxon>Legionella</taxon>
    </lineage>
</organism>
<accession>A0A378KZZ5</accession>
<sequence>MSNSKIELNHPIYTAQNEFNIENPTAINLKEEKELVPQSIVTASGATYTEELLLNRIDETALLDDFISGKKITERSERWVECFSRDDLVRIFTAFPKVYDRCQTLMSNTLGPVINNVLLFNDIFCDLFENILQKAKAIHLQCGWAFSEDTDEFTQFELALSSWHTFLKEDAFTAKTSNLIQALDKFAESDFVHLNQIGFSSISTQLYQICQQGRCSAGFTEQLSRVYTAITLARTVLFYGTMHNNNNFEDNEAPREKVKVWDYCQSAVFFKMNPELKKEMEAPLYHGTIDTEAAKRILSNPGDYLARYSPNYKNHYLTVLLDASVLQSKIVLNLIIPPSKVESWIKQPTAHRAEIEFYIKAQLSKEHTENTQQCVNVFLKKEHYDPIFNPVCTIGTANTVLKIR</sequence>
<dbReference type="Proteomes" id="UP000254230">
    <property type="component" value="Unassembled WGS sequence"/>
</dbReference>
<dbReference type="EMBL" id="UGOW01000001">
    <property type="protein sequence ID" value="STY18958.1"/>
    <property type="molecule type" value="Genomic_DNA"/>
</dbReference>
<keyword evidence="3" id="KW-1185">Reference proteome</keyword>
<evidence type="ECO:0008006" key="5">
    <source>
        <dbReference type="Google" id="ProtNLM"/>
    </source>
</evidence>
<evidence type="ECO:0000313" key="1">
    <source>
        <dbReference type="EMBL" id="KTD46273.1"/>
    </source>
</evidence>
<proteinExistence type="predicted"/>
<dbReference type="OrthoDB" id="5653556at2"/>
<dbReference type="Proteomes" id="UP000054639">
    <property type="component" value="Unassembled WGS sequence"/>
</dbReference>